<organism evidence="16 17">
    <name type="scientific">Kandleria vitulina DSM 20405</name>
    <dbReference type="NCBI Taxonomy" id="1410657"/>
    <lineage>
        <taxon>Bacteria</taxon>
        <taxon>Bacillati</taxon>
        <taxon>Bacillota</taxon>
        <taxon>Erysipelotrichia</taxon>
        <taxon>Erysipelotrichales</taxon>
        <taxon>Coprobacillaceae</taxon>
        <taxon>Kandleria</taxon>
    </lineage>
</organism>
<keyword evidence="6" id="KW-0479">Metal-binding</keyword>
<reference evidence="16 17" key="1">
    <citation type="journal article" date="2015" name="Genome Announc.">
        <title>Expanding the biotechnology potential of lactobacilli through comparative genomics of 213 strains and associated genera.</title>
        <authorList>
            <person name="Sun Z."/>
            <person name="Harris H.M."/>
            <person name="McCann A."/>
            <person name="Guo C."/>
            <person name="Argimon S."/>
            <person name="Zhang W."/>
            <person name="Yang X."/>
            <person name="Jeffery I.B."/>
            <person name="Cooney J.C."/>
            <person name="Kagawa T.F."/>
            <person name="Liu W."/>
            <person name="Song Y."/>
            <person name="Salvetti E."/>
            <person name="Wrobel A."/>
            <person name="Rasinkangas P."/>
            <person name="Parkhill J."/>
            <person name="Rea M.C."/>
            <person name="O'Sullivan O."/>
            <person name="Ritari J."/>
            <person name="Douillard F.P."/>
            <person name="Paul Ross R."/>
            <person name="Yang R."/>
            <person name="Briner A.E."/>
            <person name="Felis G.E."/>
            <person name="de Vos W.M."/>
            <person name="Barrangou R."/>
            <person name="Klaenhammer T.R."/>
            <person name="Caufield P.W."/>
            <person name="Cui Y."/>
            <person name="Zhang H."/>
            <person name="O'Toole P.W."/>
        </authorList>
    </citation>
    <scope>NUCLEOTIDE SEQUENCE [LARGE SCALE GENOMIC DNA]</scope>
    <source>
        <strain evidence="16 17">DSM 20405</strain>
    </source>
</reference>
<protein>
    <recommendedName>
        <fullName evidence="4 14">Nucleoside diphosphate kinase</fullName>
        <ecNumber evidence="3 14">2.7.4.6</ecNumber>
    </recommendedName>
</protein>
<dbReference type="SMART" id="SM00562">
    <property type="entry name" value="NDK"/>
    <property type="match status" value="1"/>
</dbReference>
<evidence type="ECO:0000256" key="11">
    <source>
        <dbReference type="ARBA" id="ARBA00023080"/>
    </source>
</evidence>
<evidence type="ECO:0000259" key="15">
    <source>
        <dbReference type="SMART" id="SM00562"/>
    </source>
</evidence>
<comment type="catalytic activity">
    <reaction evidence="14">
        <text>a 2'-deoxyribonucleoside 5'-diphosphate + ATP = a 2'-deoxyribonucleoside 5'-triphosphate + ADP</text>
        <dbReference type="Rhea" id="RHEA:44640"/>
        <dbReference type="ChEBI" id="CHEBI:30616"/>
        <dbReference type="ChEBI" id="CHEBI:61560"/>
        <dbReference type="ChEBI" id="CHEBI:73316"/>
        <dbReference type="ChEBI" id="CHEBI:456216"/>
        <dbReference type="EC" id="2.7.4.6"/>
    </reaction>
</comment>
<evidence type="ECO:0000256" key="2">
    <source>
        <dbReference type="ARBA" id="ARBA00008142"/>
    </source>
</evidence>
<dbReference type="InterPro" id="IPR023005">
    <property type="entry name" value="Nucleoside_diP_kinase_AS"/>
</dbReference>
<comment type="cofactor">
    <cofactor evidence="1">
        <name>Mg(2+)</name>
        <dbReference type="ChEBI" id="CHEBI:18420"/>
    </cofactor>
</comment>
<dbReference type="PRINTS" id="PR01243">
    <property type="entry name" value="NUCDPKINASE"/>
</dbReference>
<keyword evidence="10" id="KW-0460">Magnesium</keyword>
<keyword evidence="7 14" id="KW-0547">Nucleotide-binding</keyword>
<comment type="caution">
    <text evidence="12">Lacks conserved residue(s) required for the propagation of feature annotation.</text>
</comment>
<dbReference type="GO" id="GO:0004550">
    <property type="term" value="F:nucleoside diphosphate kinase activity"/>
    <property type="evidence" value="ECO:0007669"/>
    <property type="project" value="UniProtKB-EC"/>
</dbReference>
<keyword evidence="8 14" id="KW-0418">Kinase</keyword>
<evidence type="ECO:0000256" key="10">
    <source>
        <dbReference type="ARBA" id="ARBA00022842"/>
    </source>
</evidence>
<evidence type="ECO:0000313" key="16">
    <source>
        <dbReference type="EMBL" id="KRN47618.1"/>
    </source>
</evidence>
<dbReference type="Gene3D" id="3.30.70.141">
    <property type="entry name" value="Nucleoside diphosphate kinase-like domain"/>
    <property type="match status" value="1"/>
</dbReference>
<dbReference type="RefSeq" id="WP_029070928.1">
    <property type="nucleotide sequence ID" value="NZ_JNKN01000039.1"/>
</dbReference>
<dbReference type="NCBIfam" id="NF001908">
    <property type="entry name" value="PRK00668.1"/>
    <property type="match status" value="1"/>
</dbReference>
<sequence>MERTYIMLKPDCMTRGLTGEIISRIERRGYRITNAKFVWFDEKLCEEHYAHCVGKPWYEPTLEYMTSGPSLAMIVEGENVIKGMRLLMGPTKFGDAQPGTIRGDYATSNARNLIHGSDSPENAEIEIKRFFGENA</sequence>
<dbReference type="PROSITE" id="PS00469">
    <property type="entry name" value="NDPK"/>
    <property type="match status" value="1"/>
</dbReference>
<dbReference type="InterPro" id="IPR036850">
    <property type="entry name" value="NDK-like_dom_sf"/>
</dbReference>
<keyword evidence="17" id="KW-1185">Reference proteome</keyword>
<dbReference type="AlphaFoldDB" id="A0A0R2H487"/>
<feature type="domain" description="Nucleoside diphosphate kinase-like" evidence="15">
    <location>
        <begin position="1"/>
        <end position="134"/>
    </location>
</feature>
<dbReference type="SUPFAM" id="SSF54919">
    <property type="entry name" value="Nucleoside diphosphate kinase, NDK"/>
    <property type="match status" value="1"/>
</dbReference>
<keyword evidence="9 14" id="KW-0067">ATP-binding</keyword>
<evidence type="ECO:0000256" key="9">
    <source>
        <dbReference type="ARBA" id="ARBA00022840"/>
    </source>
</evidence>
<dbReference type="Pfam" id="PF00334">
    <property type="entry name" value="NDK"/>
    <property type="match status" value="1"/>
</dbReference>
<accession>A0A0R2H487</accession>
<dbReference type="EC" id="2.7.4.6" evidence="3 14"/>
<comment type="similarity">
    <text evidence="2 12 13">Belongs to the NDK family.</text>
</comment>
<comment type="caution">
    <text evidence="16">The sequence shown here is derived from an EMBL/GenBank/DDBJ whole genome shotgun (WGS) entry which is preliminary data.</text>
</comment>
<dbReference type="PATRIC" id="fig|1410657.5.peg.1412"/>
<dbReference type="FunFam" id="3.30.70.141:FF:000003">
    <property type="entry name" value="Nucleoside diphosphate kinase"/>
    <property type="match status" value="1"/>
</dbReference>
<evidence type="ECO:0000256" key="7">
    <source>
        <dbReference type="ARBA" id="ARBA00022741"/>
    </source>
</evidence>
<evidence type="ECO:0000256" key="12">
    <source>
        <dbReference type="PROSITE-ProRule" id="PRU00706"/>
    </source>
</evidence>
<keyword evidence="11" id="KW-0546">Nucleotide metabolism</keyword>
<dbReference type="InterPro" id="IPR034907">
    <property type="entry name" value="NDK-like_dom"/>
</dbReference>
<dbReference type="GO" id="GO:0006183">
    <property type="term" value="P:GTP biosynthetic process"/>
    <property type="evidence" value="ECO:0007669"/>
    <property type="project" value="InterPro"/>
</dbReference>
<dbReference type="GO" id="GO:0046872">
    <property type="term" value="F:metal ion binding"/>
    <property type="evidence" value="ECO:0007669"/>
    <property type="project" value="UniProtKB-KW"/>
</dbReference>
<evidence type="ECO:0000256" key="4">
    <source>
        <dbReference type="ARBA" id="ARBA00017632"/>
    </source>
</evidence>
<dbReference type="EMBL" id="JQBL01000038">
    <property type="protein sequence ID" value="KRN47618.1"/>
    <property type="molecule type" value="Genomic_DNA"/>
</dbReference>
<gene>
    <name evidence="16" type="ORF">IV49_GL001363</name>
</gene>
<evidence type="ECO:0000256" key="13">
    <source>
        <dbReference type="RuleBase" id="RU004011"/>
    </source>
</evidence>
<dbReference type="GO" id="GO:0005524">
    <property type="term" value="F:ATP binding"/>
    <property type="evidence" value="ECO:0007669"/>
    <property type="project" value="UniProtKB-KW"/>
</dbReference>
<dbReference type="PROSITE" id="PS51374">
    <property type="entry name" value="NDPK_LIKE"/>
    <property type="match status" value="1"/>
</dbReference>
<keyword evidence="5 14" id="KW-0808">Transferase</keyword>
<evidence type="ECO:0000313" key="17">
    <source>
        <dbReference type="Proteomes" id="UP000051841"/>
    </source>
</evidence>
<evidence type="ECO:0000256" key="8">
    <source>
        <dbReference type="ARBA" id="ARBA00022777"/>
    </source>
</evidence>
<dbReference type="PANTHER" id="PTHR11349">
    <property type="entry name" value="NUCLEOSIDE DIPHOSPHATE KINASE"/>
    <property type="match status" value="1"/>
</dbReference>
<evidence type="ECO:0000256" key="5">
    <source>
        <dbReference type="ARBA" id="ARBA00022679"/>
    </source>
</evidence>
<dbReference type="GO" id="GO:0006241">
    <property type="term" value="P:CTP biosynthetic process"/>
    <property type="evidence" value="ECO:0007669"/>
    <property type="project" value="InterPro"/>
</dbReference>
<evidence type="ECO:0000256" key="3">
    <source>
        <dbReference type="ARBA" id="ARBA00012966"/>
    </source>
</evidence>
<dbReference type="Proteomes" id="UP000051841">
    <property type="component" value="Unassembled WGS sequence"/>
</dbReference>
<proteinExistence type="inferred from homology"/>
<evidence type="ECO:0000256" key="6">
    <source>
        <dbReference type="ARBA" id="ARBA00022723"/>
    </source>
</evidence>
<dbReference type="InterPro" id="IPR001564">
    <property type="entry name" value="Nucleoside_diP_kinase"/>
</dbReference>
<evidence type="ECO:0000256" key="14">
    <source>
        <dbReference type="RuleBase" id="RU004013"/>
    </source>
</evidence>
<name>A0A0R2H487_9FIRM</name>
<dbReference type="CDD" id="cd04413">
    <property type="entry name" value="NDPk_I"/>
    <property type="match status" value="1"/>
</dbReference>
<evidence type="ECO:0000256" key="1">
    <source>
        <dbReference type="ARBA" id="ARBA00001946"/>
    </source>
</evidence>
<dbReference type="GO" id="GO:0006228">
    <property type="term" value="P:UTP biosynthetic process"/>
    <property type="evidence" value="ECO:0007669"/>
    <property type="project" value="InterPro"/>
</dbReference>